<dbReference type="EMBL" id="SNRW01035783">
    <property type="protein sequence ID" value="KAA6354737.1"/>
    <property type="molecule type" value="Genomic_DNA"/>
</dbReference>
<reference evidence="1 2" key="1">
    <citation type="submission" date="2019-03" db="EMBL/GenBank/DDBJ databases">
        <title>Single cell metagenomics reveals metabolic interactions within the superorganism composed of flagellate Streblomastix strix and complex community of Bacteroidetes bacteria on its surface.</title>
        <authorList>
            <person name="Treitli S.C."/>
            <person name="Kolisko M."/>
            <person name="Husnik F."/>
            <person name="Keeling P."/>
            <person name="Hampl V."/>
        </authorList>
    </citation>
    <scope>NUCLEOTIDE SEQUENCE [LARGE SCALE GENOMIC DNA]</scope>
    <source>
        <strain evidence="1">ST1C</strain>
    </source>
</reference>
<feature type="non-terminal residue" evidence="1">
    <location>
        <position position="64"/>
    </location>
</feature>
<gene>
    <name evidence="1" type="ORF">EZS28_049736</name>
</gene>
<sequence>MSIFPSLFASYATTSVFPNGYLFKRYPQEARPKQGDQVIALKINYDANNDGKIDIMDMWNVNGK</sequence>
<organism evidence="1 2">
    <name type="scientific">Streblomastix strix</name>
    <dbReference type="NCBI Taxonomy" id="222440"/>
    <lineage>
        <taxon>Eukaryota</taxon>
        <taxon>Metamonada</taxon>
        <taxon>Preaxostyla</taxon>
        <taxon>Oxymonadida</taxon>
        <taxon>Streblomastigidae</taxon>
        <taxon>Streblomastix</taxon>
    </lineage>
</organism>
<protein>
    <recommendedName>
        <fullName evidence="3">EF-hand domain-containing protein</fullName>
    </recommendedName>
</protein>
<proteinExistence type="predicted"/>
<evidence type="ECO:0000313" key="2">
    <source>
        <dbReference type="Proteomes" id="UP000324800"/>
    </source>
</evidence>
<dbReference type="AlphaFoldDB" id="A0A5J4T971"/>
<name>A0A5J4T971_9EUKA</name>
<evidence type="ECO:0000313" key="1">
    <source>
        <dbReference type="EMBL" id="KAA6354737.1"/>
    </source>
</evidence>
<comment type="caution">
    <text evidence="1">The sequence shown here is derived from an EMBL/GenBank/DDBJ whole genome shotgun (WGS) entry which is preliminary data.</text>
</comment>
<accession>A0A5J4T971</accession>
<dbReference type="Proteomes" id="UP000324800">
    <property type="component" value="Unassembled WGS sequence"/>
</dbReference>
<evidence type="ECO:0008006" key="3">
    <source>
        <dbReference type="Google" id="ProtNLM"/>
    </source>
</evidence>